<evidence type="ECO:0000256" key="1">
    <source>
        <dbReference type="ARBA" id="ARBA00001933"/>
    </source>
</evidence>
<evidence type="ECO:0000259" key="15">
    <source>
        <dbReference type="Pfam" id="PF00155"/>
    </source>
</evidence>
<evidence type="ECO:0000256" key="8">
    <source>
        <dbReference type="ARBA" id="ARBA00022898"/>
    </source>
</evidence>
<evidence type="ECO:0000256" key="11">
    <source>
        <dbReference type="ARBA" id="ARBA00031691"/>
    </source>
</evidence>
<dbReference type="Gene3D" id="3.40.640.10">
    <property type="entry name" value="Type I PLP-dependent aspartate aminotransferase-like (Major domain)"/>
    <property type="match status" value="1"/>
</dbReference>
<evidence type="ECO:0000256" key="7">
    <source>
        <dbReference type="ARBA" id="ARBA00022679"/>
    </source>
</evidence>
<keyword evidence="10" id="KW-0012">Acyltransferase</keyword>
<dbReference type="InterPro" id="IPR050087">
    <property type="entry name" value="AON_synthase_class-II"/>
</dbReference>
<evidence type="ECO:0000256" key="10">
    <source>
        <dbReference type="ARBA" id="ARBA00023315"/>
    </source>
</evidence>
<proteinExistence type="inferred from homology"/>
<keyword evidence="9" id="KW-0350">Heme biosynthesis</keyword>
<evidence type="ECO:0000256" key="13">
    <source>
        <dbReference type="ARBA" id="ARBA00032773"/>
    </source>
</evidence>
<dbReference type="GO" id="GO:0003870">
    <property type="term" value="F:5-aminolevulinate synthase activity"/>
    <property type="evidence" value="ECO:0007669"/>
    <property type="project" value="UniProtKB-EC"/>
</dbReference>
<dbReference type="Proteomes" id="UP000001628">
    <property type="component" value="Unassembled WGS sequence"/>
</dbReference>
<dbReference type="OMA" id="REHMIRE"/>
<evidence type="ECO:0000313" key="17">
    <source>
        <dbReference type="Proteomes" id="UP000001628"/>
    </source>
</evidence>
<gene>
    <name evidence="16" type="ORF">PADG_02278</name>
</gene>
<dbReference type="EMBL" id="KN275958">
    <property type="protein sequence ID" value="EEH46128.2"/>
    <property type="molecule type" value="Genomic_DNA"/>
</dbReference>
<comment type="similarity">
    <text evidence="4">Belongs to the class-II pyridoxal-phosphate-dependent aminotransferase family.</text>
</comment>
<dbReference type="STRING" id="502780.C1G2B2"/>
<dbReference type="UniPathway" id="UPA00251">
    <property type="reaction ID" value="UER00375"/>
</dbReference>
<dbReference type="RefSeq" id="XP_010757296.1">
    <property type="nucleotide sequence ID" value="XM_010758994.1"/>
</dbReference>
<dbReference type="NCBIfam" id="TIGR01821">
    <property type="entry name" value="5aminolev_synth"/>
    <property type="match status" value="1"/>
</dbReference>
<comment type="pathway">
    <text evidence="3">Porphyrin-containing compound metabolism; protoporphyrin-IX biosynthesis; 5-aminolevulinate from glycine: step 1/1.</text>
</comment>
<reference evidence="16 17" key="1">
    <citation type="journal article" date="2011" name="PLoS Genet.">
        <title>Comparative genomic analysis of human fungal pathogens causing paracoccidioidomycosis.</title>
        <authorList>
            <person name="Desjardins C.A."/>
            <person name="Champion M.D."/>
            <person name="Holder J.W."/>
            <person name="Muszewska A."/>
            <person name="Goldberg J."/>
            <person name="Bailao A.M."/>
            <person name="Brigido M.M."/>
            <person name="Ferreira M.E."/>
            <person name="Garcia A.M."/>
            <person name="Grynberg M."/>
            <person name="Gujja S."/>
            <person name="Heiman D.I."/>
            <person name="Henn M.R."/>
            <person name="Kodira C.D."/>
            <person name="Leon-Narvaez H."/>
            <person name="Longo L.V."/>
            <person name="Ma L.J."/>
            <person name="Malavazi I."/>
            <person name="Matsuo A.L."/>
            <person name="Morais F.V."/>
            <person name="Pereira M."/>
            <person name="Rodriguez-Brito S."/>
            <person name="Sakthikumar S."/>
            <person name="Salem-Izacc S.M."/>
            <person name="Sykes S.M."/>
            <person name="Teixeira M.M."/>
            <person name="Vallejo M.C."/>
            <person name="Walter M.E."/>
            <person name="Yandava C."/>
            <person name="Young S."/>
            <person name="Zeng Q."/>
            <person name="Zucker J."/>
            <person name="Felipe M.S."/>
            <person name="Goldman G.H."/>
            <person name="Haas B.J."/>
            <person name="McEwen J.G."/>
            <person name="Nino-Vega G."/>
            <person name="Puccia R."/>
            <person name="San-Blas G."/>
            <person name="Soares C.M."/>
            <person name="Birren B.W."/>
            <person name="Cuomo C.A."/>
        </authorList>
    </citation>
    <scope>NUCLEOTIDE SEQUENCE [LARGE SCALE GENOMIC DNA]</scope>
    <source>
        <strain evidence="16 17">Pb18</strain>
    </source>
</reference>
<evidence type="ECO:0000256" key="14">
    <source>
        <dbReference type="ARBA" id="ARBA00047654"/>
    </source>
</evidence>
<dbReference type="KEGG" id="pbn:PADG_02278"/>
<evidence type="ECO:0000256" key="2">
    <source>
        <dbReference type="ARBA" id="ARBA00003076"/>
    </source>
</evidence>
<evidence type="ECO:0000256" key="6">
    <source>
        <dbReference type="ARBA" id="ARBA00019560"/>
    </source>
</evidence>
<dbReference type="FunCoup" id="C1G2B2">
    <property type="interactions" value="443"/>
</dbReference>
<dbReference type="PROSITE" id="PS00599">
    <property type="entry name" value="AA_TRANSFER_CLASS_2"/>
    <property type="match status" value="1"/>
</dbReference>
<dbReference type="InterPro" id="IPR010961">
    <property type="entry name" value="4pyrrol_synth_NH2levulA_synth"/>
</dbReference>
<dbReference type="GO" id="GO:1902117">
    <property type="term" value="P:positive regulation of organelle assembly"/>
    <property type="evidence" value="ECO:0007669"/>
    <property type="project" value="EnsemblFungi"/>
</dbReference>
<sequence>MGLARGDEPRVMARDSPLLAEFSAEHRGLCGCPVCYFKALLSNISGQVYLSQPNPPENVLLVRVSLREKPRARQHRILVRLNRFAKQTHVPQALPRPLRPKRTTMEALLNQSRALCPFLQRTSPASLRSLSTPSRANASPGGGTISNLQVIARRCPVMSKALAVQSARMASSKSFGTLAGRASGTTSVNGVCAAAGKKRFHTTASKEAAVDHDAHRNHANIPPTFPKAGPVLEPTMVNGVAVYPGPKPEAPASKTFDYEGFYNNELDKKHKDKSYRYFNNINRLAREFPRAHMSAPEERVTVWCANDYLGMGRNPQVLRTMHETLDNYGAGAGGTRNISGHNQHAVGLESTLAKLHGKESALVFSSCYVANDATLATLGSKLPDCVILSDSLNHASMIQGIRHSGAKKMVFKHNDLRDLEQKLASLPLSVPKIIAFESVYSMCGSIAPIEEICDLADKYGAITFLDEVHAVGMYGPHGAGVAEHLDFDTYASLDTANPKSTKGTIMDRIDIITGTLGKAYGCVGGYIAGSVSFVDTIRSLAPGFIFTTSLPPATMAGATTSIKYQASYGRDRTLQQLHTRAVKAELTAKDIPVIPNPSHIIPILVGDAEVAKTASDMLLKDYGVYVQAINYPTVPRGEERLRVTPTPGHVKPYRDHLVHALQGVWERLGIRKTSDWKAAGGFLGVGVDDDKNRPLWTNEQLGLREGENLEEALDRELRADALHRQRMMTDLQKEELMAHANANAVVAPASTLVGVAA</sequence>
<dbReference type="GO" id="GO:0005759">
    <property type="term" value="C:mitochondrial matrix"/>
    <property type="evidence" value="ECO:0007669"/>
    <property type="project" value="EnsemblFungi"/>
</dbReference>
<dbReference type="InterPro" id="IPR001917">
    <property type="entry name" value="Aminotrans_II_pyridoxalP_BS"/>
</dbReference>
<evidence type="ECO:0000256" key="3">
    <source>
        <dbReference type="ARBA" id="ARBA00005029"/>
    </source>
</evidence>
<dbReference type="InterPro" id="IPR004839">
    <property type="entry name" value="Aminotransferase_I/II_large"/>
</dbReference>
<dbReference type="OrthoDB" id="10263824at2759"/>
<dbReference type="InterPro" id="IPR015424">
    <property type="entry name" value="PyrdxlP-dep_Trfase"/>
</dbReference>
<dbReference type="InterPro" id="IPR015422">
    <property type="entry name" value="PyrdxlP-dep_Trfase_small"/>
</dbReference>
<dbReference type="Pfam" id="PF00155">
    <property type="entry name" value="Aminotran_1_2"/>
    <property type="match status" value="1"/>
</dbReference>
<dbReference type="AlphaFoldDB" id="C1G2B2"/>
<dbReference type="FunFam" id="3.40.640.10:FF:000006">
    <property type="entry name" value="5-aminolevulinate synthase, mitochondrial"/>
    <property type="match status" value="1"/>
</dbReference>
<dbReference type="Gene3D" id="3.90.1150.10">
    <property type="entry name" value="Aspartate Aminotransferase, domain 1"/>
    <property type="match status" value="1"/>
</dbReference>
<evidence type="ECO:0000256" key="4">
    <source>
        <dbReference type="ARBA" id="ARBA00008392"/>
    </source>
</evidence>
<evidence type="ECO:0000256" key="9">
    <source>
        <dbReference type="ARBA" id="ARBA00023133"/>
    </source>
</evidence>
<dbReference type="GeneID" id="22581785"/>
<evidence type="ECO:0000256" key="5">
    <source>
        <dbReference type="ARBA" id="ARBA00013257"/>
    </source>
</evidence>
<comment type="catalytic activity">
    <reaction evidence="14">
        <text>succinyl-CoA + glycine + H(+) = 5-aminolevulinate + CO2 + CoA</text>
        <dbReference type="Rhea" id="RHEA:12921"/>
        <dbReference type="ChEBI" id="CHEBI:15378"/>
        <dbReference type="ChEBI" id="CHEBI:16526"/>
        <dbReference type="ChEBI" id="CHEBI:57287"/>
        <dbReference type="ChEBI" id="CHEBI:57292"/>
        <dbReference type="ChEBI" id="CHEBI:57305"/>
        <dbReference type="ChEBI" id="CHEBI:356416"/>
        <dbReference type="EC" id="2.3.1.37"/>
    </reaction>
</comment>
<accession>C1G2B2</accession>
<evidence type="ECO:0000313" key="16">
    <source>
        <dbReference type="EMBL" id="EEH46128.2"/>
    </source>
</evidence>
<dbReference type="SUPFAM" id="SSF53383">
    <property type="entry name" value="PLP-dependent transferases"/>
    <property type="match status" value="1"/>
</dbReference>
<dbReference type="GO" id="GO:0030170">
    <property type="term" value="F:pyridoxal phosphate binding"/>
    <property type="evidence" value="ECO:0007669"/>
    <property type="project" value="InterPro"/>
</dbReference>
<name>C1G2B2_PARBD</name>
<dbReference type="InParanoid" id="C1G2B2"/>
<dbReference type="InterPro" id="IPR015421">
    <property type="entry name" value="PyrdxlP-dep_Trfase_major"/>
</dbReference>
<protein>
    <recommendedName>
        <fullName evidence="6">5-aminolevulinate synthase, mitochondrial</fullName>
        <ecNumber evidence="5">2.3.1.37</ecNumber>
    </recommendedName>
    <alternativeName>
        <fullName evidence="11">5-aminolevulinic acid synthase</fullName>
    </alternativeName>
    <alternativeName>
        <fullName evidence="12">Delta-ALA synthase</fullName>
    </alternativeName>
    <alternativeName>
        <fullName evidence="13">Delta-aminolevulinate synthase</fullName>
    </alternativeName>
</protein>
<feature type="domain" description="Aminotransferase class I/classII large" evidence="15">
    <location>
        <begin position="300"/>
        <end position="661"/>
    </location>
</feature>
<dbReference type="PANTHER" id="PTHR13693:SF102">
    <property type="entry name" value="2-AMINO-3-KETOBUTYRATE COENZYME A LIGASE, MITOCHONDRIAL"/>
    <property type="match status" value="1"/>
</dbReference>
<organism evidence="16 17">
    <name type="scientific">Paracoccidioides brasiliensis (strain Pb18)</name>
    <dbReference type="NCBI Taxonomy" id="502780"/>
    <lineage>
        <taxon>Eukaryota</taxon>
        <taxon>Fungi</taxon>
        <taxon>Dikarya</taxon>
        <taxon>Ascomycota</taxon>
        <taxon>Pezizomycotina</taxon>
        <taxon>Eurotiomycetes</taxon>
        <taxon>Eurotiomycetidae</taxon>
        <taxon>Onygenales</taxon>
        <taxon>Ajellomycetaceae</taxon>
        <taxon>Paracoccidioides</taxon>
    </lineage>
</organism>
<keyword evidence="7" id="KW-0808">Transferase</keyword>
<dbReference type="HOGENOM" id="CLU_015846_6_0_1"/>
<dbReference type="CDD" id="cd06454">
    <property type="entry name" value="KBL_like"/>
    <property type="match status" value="1"/>
</dbReference>
<dbReference type="VEuPathDB" id="FungiDB:PADG_02278"/>
<dbReference type="GO" id="GO:0006782">
    <property type="term" value="P:protoporphyrinogen IX biosynthetic process"/>
    <property type="evidence" value="ECO:0007669"/>
    <property type="project" value="UniProtKB-UniPathway"/>
</dbReference>
<dbReference type="eggNOG" id="KOG1360">
    <property type="taxonomic scope" value="Eukaryota"/>
</dbReference>
<dbReference type="EC" id="2.3.1.37" evidence="5"/>
<evidence type="ECO:0000256" key="12">
    <source>
        <dbReference type="ARBA" id="ARBA00031945"/>
    </source>
</evidence>
<dbReference type="PANTHER" id="PTHR13693">
    <property type="entry name" value="CLASS II AMINOTRANSFERASE/8-AMINO-7-OXONONANOATE SYNTHASE"/>
    <property type="match status" value="1"/>
</dbReference>
<keyword evidence="17" id="KW-1185">Reference proteome</keyword>
<comment type="function">
    <text evidence="2">Catalyzes the synthesis of 5-aminolevulinate (ALA) from succinyl-CoA and glycine, the first and rate-limiting step in heme biosynthesis.</text>
</comment>
<keyword evidence="8" id="KW-0663">Pyridoxal phosphate</keyword>
<comment type="cofactor">
    <cofactor evidence="1">
        <name>pyridoxal 5'-phosphate</name>
        <dbReference type="ChEBI" id="CHEBI:597326"/>
    </cofactor>
</comment>